<keyword evidence="1" id="KW-0472">Membrane</keyword>
<accession>A0A382YH72</accession>
<dbReference type="EMBL" id="UINC01175837">
    <property type="protein sequence ID" value="SVD82667.1"/>
    <property type="molecule type" value="Genomic_DNA"/>
</dbReference>
<evidence type="ECO:0000256" key="1">
    <source>
        <dbReference type="SAM" id="Phobius"/>
    </source>
</evidence>
<proteinExistence type="predicted"/>
<dbReference type="AlphaFoldDB" id="A0A382YH72"/>
<gene>
    <name evidence="2" type="ORF">METZ01_LOCUS435521</name>
</gene>
<organism evidence="2">
    <name type="scientific">marine metagenome</name>
    <dbReference type="NCBI Taxonomy" id="408172"/>
    <lineage>
        <taxon>unclassified sequences</taxon>
        <taxon>metagenomes</taxon>
        <taxon>ecological metagenomes</taxon>
    </lineage>
</organism>
<feature type="transmembrane region" description="Helical" evidence="1">
    <location>
        <begin position="27"/>
        <end position="46"/>
    </location>
</feature>
<keyword evidence="1" id="KW-0812">Transmembrane</keyword>
<sequence length="101" mass="11162">MHPELNVDKVTPPPARLTGFLYHTPDIAPSLLLFLSTTMLLVYSGLKTLDRAEAPIDFGIFAIVTFSIPVILVSYLVSHISWIWDGRYPVRYGLQTGATGS</sequence>
<keyword evidence="1" id="KW-1133">Transmembrane helix</keyword>
<protein>
    <submittedName>
        <fullName evidence="2">Uncharacterized protein</fullName>
    </submittedName>
</protein>
<name>A0A382YH72_9ZZZZ</name>
<evidence type="ECO:0000313" key="2">
    <source>
        <dbReference type="EMBL" id="SVD82667.1"/>
    </source>
</evidence>
<feature type="non-terminal residue" evidence="2">
    <location>
        <position position="101"/>
    </location>
</feature>
<reference evidence="2" key="1">
    <citation type="submission" date="2018-05" db="EMBL/GenBank/DDBJ databases">
        <authorList>
            <person name="Lanie J.A."/>
            <person name="Ng W.-L."/>
            <person name="Kazmierczak K.M."/>
            <person name="Andrzejewski T.M."/>
            <person name="Davidsen T.M."/>
            <person name="Wayne K.J."/>
            <person name="Tettelin H."/>
            <person name="Glass J.I."/>
            <person name="Rusch D."/>
            <person name="Podicherti R."/>
            <person name="Tsui H.-C.T."/>
            <person name="Winkler M.E."/>
        </authorList>
    </citation>
    <scope>NUCLEOTIDE SEQUENCE</scope>
</reference>
<feature type="transmembrane region" description="Helical" evidence="1">
    <location>
        <begin position="58"/>
        <end position="84"/>
    </location>
</feature>